<dbReference type="InterPro" id="IPR013094">
    <property type="entry name" value="AB_hydrolase_3"/>
</dbReference>
<dbReference type="GO" id="GO:0016787">
    <property type="term" value="F:hydrolase activity"/>
    <property type="evidence" value="ECO:0007669"/>
    <property type="project" value="UniProtKB-KW"/>
</dbReference>
<dbReference type="Proteomes" id="UP000190776">
    <property type="component" value="Unassembled WGS sequence"/>
</dbReference>
<dbReference type="InterPro" id="IPR050300">
    <property type="entry name" value="GDXG_lipolytic_enzyme"/>
</dbReference>
<proteinExistence type="predicted"/>
<dbReference type="OrthoDB" id="433474at2759"/>
<dbReference type="Gene3D" id="3.40.50.1820">
    <property type="entry name" value="alpha/beta hydrolase"/>
    <property type="match status" value="1"/>
</dbReference>
<dbReference type="InterPro" id="IPR029058">
    <property type="entry name" value="AB_hydrolase_fold"/>
</dbReference>
<dbReference type="AlphaFoldDB" id="A0A1S8BAT4"/>
<dbReference type="PANTHER" id="PTHR48081">
    <property type="entry name" value="AB HYDROLASE SUPERFAMILY PROTEIN C4A8.06C"/>
    <property type="match status" value="1"/>
</dbReference>
<dbReference type="STRING" id="420778.A0A1S8BAT4"/>
<keyword evidence="3" id="KW-0675">Receptor</keyword>
<dbReference type="SUPFAM" id="SSF53474">
    <property type="entry name" value="alpha/beta-Hydrolases"/>
    <property type="match status" value="1"/>
</dbReference>
<dbReference type="PANTHER" id="PTHR48081:SF8">
    <property type="entry name" value="ALPHA_BETA HYDROLASE FOLD-3 DOMAIN-CONTAINING PROTEIN-RELATED"/>
    <property type="match status" value="1"/>
</dbReference>
<evidence type="ECO:0000259" key="2">
    <source>
        <dbReference type="Pfam" id="PF07859"/>
    </source>
</evidence>
<evidence type="ECO:0000256" key="1">
    <source>
        <dbReference type="ARBA" id="ARBA00022801"/>
    </source>
</evidence>
<reference evidence="3 4" key="1">
    <citation type="submission" date="2017-01" db="EMBL/GenBank/DDBJ databases">
        <title>Draft genome sequence of Diplodia seriata F98.1, a fungal species involved in grapevine trunk diseases.</title>
        <authorList>
            <person name="Robert-Siegwald G."/>
            <person name="Vallet J."/>
            <person name="Abou-Mansour E."/>
            <person name="Xu J."/>
            <person name="Rey P."/>
            <person name="Bertsch C."/>
            <person name="Rego C."/>
            <person name="Larignon P."/>
            <person name="Fontaine F."/>
            <person name="Lebrun M.-H."/>
        </authorList>
    </citation>
    <scope>NUCLEOTIDE SEQUENCE [LARGE SCALE GENOMIC DNA]</scope>
    <source>
        <strain evidence="3 4">F98.1</strain>
    </source>
</reference>
<dbReference type="EMBL" id="MSZU01000087">
    <property type="protein sequence ID" value="OMP84637.1"/>
    <property type="molecule type" value="Genomic_DNA"/>
</dbReference>
<evidence type="ECO:0000313" key="4">
    <source>
        <dbReference type="Proteomes" id="UP000190776"/>
    </source>
</evidence>
<accession>A0A1S8BAT4</accession>
<keyword evidence="1" id="KW-0378">Hydrolase</keyword>
<protein>
    <submittedName>
        <fullName evidence="3">Gibberellin receptor GID1</fullName>
    </submittedName>
</protein>
<comment type="caution">
    <text evidence="3">The sequence shown here is derived from an EMBL/GenBank/DDBJ whole genome shotgun (WGS) entry which is preliminary data.</text>
</comment>
<organism evidence="3 4">
    <name type="scientific">Diplodia seriata</name>
    <dbReference type="NCBI Taxonomy" id="420778"/>
    <lineage>
        <taxon>Eukaryota</taxon>
        <taxon>Fungi</taxon>
        <taxon>Dikarya</taxon>
        <taxon>Ascomycota</taxon>
        <taxon>Pezizomycotina</taxon>
        <taxon>Dothideomycetes</taxon>
        <taxon>Dothideomycetes incertae sedis</taxon>
        <taxon>Botryosphaeriales</taxon>
        <taxon>Botryosphaeriaceae</taxon>
        <taxon>Diplodia</taxon>
    </lineage>
</organism>
<feature type="domain" description="Alpha/beta hydrolase fold-3" evidence="2">
    <location>
        <begin position="104"/>
        <end position="315"/>
    </location>
</feature>
<sequence>MAAISPENLLPRPPYDPEIYAGLPRFPDTPDLYLPDAVQEHRAEIAAAMAPIKEAILADPFIVHTSRTVPGGPRGPIEISVFAPAAVEVMAGAAGAGGAPRPCIVNMHGGGMTSGDPFLGMATMVEYVKEFGAVVVSPAYRRAPEHPHPAPVEDCYAVLKWVAGDGARELRVDAKRRLIVAGESAGGGLAAAVALMARDDEEGPKLCAQLLVCPMLDDRNDSVSCRQYAQGDIWNRKRNGFGWKCLLGDEAGGERVSCYAAPARATDLSGLPPTFIDVGSAEPFRDEDVAYASKLWECGVDAELHVWPGGTHAFHAFVPSATISIMADRTRMEWVRRVLERVN</sequence>
<name>A0A1S8BAT4_9PEZI</name>
<evidence type="ECO:0000313" key="3">
    <source>
        <dbReference type="EMBL" id="OMP84637.1"/>
    </source>
</evidence>
<dbReference type="Pfam" id="PF07859">
    <property type="entry name" value="Abhydrolase_3"/>
    <property type="match status" value="1"/>
</dbReference>
<gene>
    <name evidence="3" type="ORF">BK809_0001740</name>
</gene>